<dbReference type="Gene3D" id="2.60.40.4070">
    <property type="match status" value="1"/>
</dbReference>
<gene>
    <name evidence="2" type="ORF">MTX78_04195</name>
</gene>
<name>A0ABY4CZV1_9BACT</name>
<accession>A0ABY4CZV1</accession>
<organism evidence="2 3">
    <name type="scientific">Hymenobacter tibetensis</name>
    <dbReference type="NCBI Taxonomy" id="497967"/>
    <lineage>
        <taxon>Bacteria</taxon>
        <taxon>Pseudomonadati</taxon>
        <taxon>Bacteroidota</taxon>
        <taxon>Cytophagia</taxon>
        <taxon>Cytophagales</taxon>
        <taxon>Hymenobacteraceae</taxon>
        <taxon>Hymenobacter</taxon>
    </lineage>
</organism>
<reference evidence="2 3" key="1">
    <citation type="submission" date="2022-03" db="EMBL/GenBank/DDBJ databases">
        <title>Hymenobactersp. isolated from the air.</title>
        <authorList>
            <person name="Won M."/>
            <person name="Kwon S.-W."/>
        </authorList>
    </citation>
    <scope>NUCLEOTIDE SEQUENCE [LARGE SCALE GENOMIC DNA]</scope>
    <source>
        <strain evidence="2 3">KACC 21982</strain>
    </source>
</reference>
<evidence type="ECO:0000259" key="1">
    <source>
        <dbReference type="Pfam" id="PF18962"/>
    </source>
</evidence>
<protein>
    <submittedName>
        <fullName evidence="2">T9SS type A sorting domain-containing protein</fullName>
    </submittedName>
</protein>
<dbReference type="Proteomes" id="UP000831113">
    <property type="component" value="Chromosome"/>
</dbReference>
<dbReference type="RefSeq" id="WP_243800187.1">
    <property type="nucleotide sequence ID" value="NZ_CP094669.1"/>
</dbReference>
<dbReference type="Pfam" id="PF18962">
    <property type="entry name" value="Por_Secre_tail"/>
    <property type="match status" value="1"/>
</dbReference>
<keyword evidence="3" id="KW-1185">Reference proteome</keyword>
<dbReference type="InterPro" id="IPR026444">
    <property type="entry name" value="Secre_tail"/>
</dbReference>
<evidence type="ECO:0000313" key="3">
    <source>
        <dbReference type="Proteomes" id="UP000831113"/>
    </source>
</evidence>
<evidence type="ECO:0000313" key="2">
    <source>
        <dbReference type="EMBL" id="UOG75801.1"/>
    </source>
</evidence>
<dbReference type="NCBIfam" id="TIGR04183">
    <property type="entry name" value="Por_Secre_tail"/>
    <property type="match status" value="1"/>
</dbReference>
<proteinExistence type="predicted"/>
<dbReference type="EMBL" id="CP094669">
    <property type="protein sequence ID" value="UOG75801.1"/>
    <property type="molecule type" value="Genomic_DNA"/>
</dbReference>
<feature type="domain" description="Secretion system C-terminal sorting" evidence="1">
    <location>
        <begin position="131"/>
        <end position="206"/>
    </location>
</feature>
<sequence>MVKDTGWGYCWYWPLVASNACLWSYLKGWVAHFVDDAASIPAGLAGYVSSALDLINAYYTLTQVPYDSQPILHAAFKPAQYVTRADFVVIVSRTFPQYNALTQPAARSAATTSTTLAPSAAAILTKETVAYPNPFTGSTTISYYLTQNGLVTVEIYNAIGRKVQTLVSGTETASFHQVQFKADNLSNGTYLFKVKTAESVATKRLVLQQYLLPLATIKRACSVEQALFMVGVVVLHGSYSGAVECEVSVSPVAAQCRACSFCSKGK</sequence>